<evidence type="ECO:0000313" key="2">
    <source>
        <dbReference type="Proteomes" id="UP000179106"/>
    </source>
</evidence>
<dbReference type="EMBL" id="MHNW01000012">
    <property type="protein sequence ID" value="OGZ53970.1"/>
    <property type="molecule type" value="Genomic_DNA"/>
</dbReference>
<evidence type="ECO:0000313" key="1">
    <source>
        <dbReference type="EMBL" id="OGZ53970.1"/>
    </source>
</evidence>
<accession>A0A1G2GV37</accession>
<organism evidence="1 2">
    <name type="scientific">Candidatus Ryanbacteria bacterium RIFCSPLOWO2_01_FULL_48_26</name>
    <dbReference type="NCBI Taxonomy" id="1802126"/>
    <lineage>
        <taxon>Bacteria</taxon>
        <taxon>Candidatus Ryaniibacteriota</taxon>
    </lineage>
</organism>
<proteinExistence type="predicted"/>
<dbReference type="Proteomes" id="UP000179106">
    <property type="component" value="Unassembled WGS sequence"/>
</dbReference>
<dbReference type="AlphaFoldDB" id="A0A1G2GV37"/>
<gene>
    <name evidence="1" type="ORF">A3B25_02725</name>
</gene>
<reference evidence="1 2" key="1">
    <citation type="journal article" date="2016" name="Nat. Commun.">
        <title>Thousands of microbial genomes shed light on interconnected biogeochemical processes in an aquifer system.</title>
        <authorList>
            <person name="Anantharaman K."/>
            <person name="Brown C.T."/>
            <person name="Hug L.A."/>
            <person name="Sharon I."/>
            <person name="Castelle C.J."/>
            <person name="Probst A.J."/>
            <person name="Thomas B.C."/>
            <person name="Singh A."/>
            <person name="Wilkins M.J."/>
            <person name="Karaoz U."/>
            <person name="Brodie E.L."/>
            <person name="Williams K.H."/>
            <person name="Hubbard S.S."/>
            <person name="Banfield J.F."/>
        </authorList>
    </citation>
    <scope>NUCLEOTIDE SEQUENCE [LARGE SCALE GENOMIC DNA]</scope>
</reference>
<comment type="caution">
    <text evidence="1">The sequence shown here is derived from an EMBL/GenBank/DDBJ whole genome shotgun (WGS) entry which is preliminary data.</text>
</comment>
<dbReference type="STRING" id="1802126.A3B25_02725"/>
<protein>
    <submittedName>
        <fullName evidence="1">Uncharacterized protein</fullName>
    </submittedName>
</protein>
<sequence length="101" mass="11435">MEKSFLSSPHLKIRSSRVARDFFVSARRDEEAVVSPLRPSRNEAGRENLCNPQRGTVNLSRHIVASPLGASSDHPSSLLVSRKIHQYRGRKYFEMGARSRT</sequence>
<name>A0A1G2GV37_9BACT</name>